<proteinExistence type="inferred from homology"/>
<dbReference type="GO" id="GO:0004499">
    <property type="term" value="F:N,N-dimethylaniline monooxygenase activity"/>
    <property type="evidence" value="ECO:0007669"/>
    <property type="project" value="InterPro"/>
</dbReference>
<keyword evidence="2 6" id="KW-0285">Flavoprotein</keyword>
<dbReference type="EMBL" id="NEDP02002897">
    <property type="protein sequence ID" value="OWF49922.1"/>
    <property type="molecule type" value="Genomic_DNA"/>
</dbReference>
<keyword evidence="8" id="KW-1185">Reference proteome</keyword>
<dbReference type="InterPro" id="IPR020946">
    <property type="entry name" value="Flavin_mOase-like"/>
</dbReference>
<gene>
    <name evidence="7" type="ORF">KP79_PYT04012</name>
</gene>
<evidence type="ECO:0000313" key="7">
    <source>
        <dbReference type="EMBL" id="OWF49922.1"/>
    </source>
</evidence>
<organism evidence="7 8">
    <name type="scientific">Mizuhopecten yessoensis</name>
    <name type="common">Japanese scallop</name>
    <name type="synonym">Patinopecten yessoensis</name>
    <dbReference type="NCBI Taxonomy" id="6573"/>
    <lineage>
        <taxon>Eukaryota</taxon>
        <taxon>Metazoa</taxon>
        <taxon>Spiralia</taxon>
        <taxon>Lophotrochozoa</taxon>
        <taxon>Mollusca</taxon>
        <taxon>Bivalvia</taxon>
        <taxon>Autobranchia</taxon>
        <taxon>Pteriomorphia</taxon>
        <taxon>Pectinida</taxon>
        <taxon>Pectinoidea</taxon>
        <taxon>Pectinidae</taxon>
        <taxon>Mizuhopecten</taxon>
    </lineage>
</organism>
<name>A0A210QMG7_MIZYE</name>
<evidence type="ECO:0000313" key="8">
    <source>
        <dbReference type="Proteomes" id="UP000242188"/>
    </source>
</evidence>
<keyword evidence="3 6" id="KW-0274">FAD</keyword>
<comment type="caution">
    <text evidence="7">The sequence shown here is derived from an EMBL/GenBank/DDBJ whole genome shotgun (WGS) entry which is preliminary data.</text>
</comment>
<keyword evidence="6 7" id="KW-0503">Monooxygenase</keyword>
<comment type="similarity">
    <text evidence="1 6">Belongs to the FMO family.</text>
</comment>
<evidence type="ECO:0000256" key="6">
    <source>
        <dbReference type="RuleBase" id="RU361177"/>
    </source>
</evidence>
<keyword evidence="4" id="KW-0521">NADP</keyword>
<evidence type="ECO:0000256" key="4">
    <source>
        <dbReference type="ARBA" id="ARBA00022857"/>
    </source>
</evidence>
<dbReference type="Proteomes" id="UP000242188">
    <property type="component" value="Unassembled WGS sequence"/>
</dbReference>
<evidence type="ECO:0000256" key="5">
    <source>
        <dbReference type="ARBA" id="ARBA00023002"/>
    </source>
</evidence>
<evidence type="ECO:0000256" key="1">
    <source>
        <dbReference type="ARBA" id="ARBA00009183"/>
    </source>
</evidence>
<dbReference type="Gene3D" id="3.50.50.60">
    <property type="entry name" value="FAD/NAD(P)-binding domain"/>
    <property type="match status" value="1"/>
</dbReference>
<dbReference type="InterPro" id="IPR050346">
    <property type="entry name" value="FMO-like"/>
</dbReference>
<dbReference type="PANTHER" id="PTHR23023">
    <property type="entry name" value="DIMETHYLANILINE MONOOXYGENASE"/>
    <property type="match status" value="1"/>
</dbReference>
<evidence type="ECO:0000256" key="2">
    <source>
        <dbReference type="ARBA" id="ARBA00022630"/>
    </source>
</evidence>
<dbReference type="STRING" id="6573.A0A210QMG7"/>
<dbReference type="PRINTS" id="PR00370">
    <property type="entry name" value="FMOXYGENASE"/>
</dbReference>
<dbReference type="AlphaFoldDB" id="A0A210QMG7"/>
<dbReference type="GO" id="GO:0050660">
    <property type="term" value="F:flavin adenine dinucleotide binding"/>
    <property type="evidence" value="ECO:0007669"/>
    <property type="project" value="InterPro"/>
</dbReference>
<protein>
    <recommendedName>
        <fullName evidence="6">Flavin-containing monooxygenase</fullName>
        <ecNumber evidence="6">1.-.-.-</ecNumber>
    </recommendedName>
</protein>
<dbReference type="OrthoDB" id="66881at2759"/>
<sequence length="122" mass="14130">MKKVAVIGAGASGLTATKCCLDEGLVPTCFEMSGDIGGLWHYQSEDREDQGSVMKSTVINTSKETMCFSDFPIPREFPVFMHNTYVQRYLEMYADAHQLRQYITFHTEVLYYMHRILVPYRW</sequence>
<dbReference type="GO" id="GO:0050661">
    <property type="term" value="F:NADP binding"/>
    <property type="evidence" value="ECO:0007669"/>
    <property type="project" value="InterPro"/>
</dbReference>
<comment type="cofactor">
    <cofactor evidence="6">
        <name>FAD</name>
        <dbReference type="ChEBI" id="CHEBI:57692"/>
    </cofactor>
</comment>
<dbReference type="SUPFAM" id="SSF51905">
    <property type="entry name" value="FAD/NAD(P)-binding domain"/>
    <property type="match status" value="1"/>
</dbReference>
<dbReference type="InterPro" id="IPR036188">
    <property type="entry name" value="FAD/NAD-bd_sf"/>
</dbReference>
<dbReference type="InterPro" id="IPR000960">
    <property type="entry name" value="Flavin_mOase"/>
</dbReference>
<reference evidence="7 8" key="1">
    <citation type="journal article" date="2017" name="Nat. Ecol. Evol.">
        <title>Scallop genome provides insights into evolution of bilaterian karyotype and development.</title>
        <authorList>
            <person name="Wang S."/>
            <person name="Zhang J."/>
            <person name="Jiao W."/>
            <person name="Li J."/>
            <person name="Xun X."/>
            <person name="Sun Y."/>
            <person name="Guo X."/>
            <person name="Huan P."/>
            <person name="Dong B."/>
            <person name="Zhang L."/>
            <person name="Hu X."/>
            <person name="Sun X."/>
            <person name="Wang J."/>
            <person name="Zhao C."/>
            <person name="Wang Y."/>
            <person name="Wang D."/>
            <person name="Huang X."/>
            <person name="Wang R."/>
            <person name="Lv J."/>
            <person name="Li Y."/>
            <person name="Zhang Z."/>
            <person name="Liu B."/>
            <person name="Lu W."/>
            <person name="Hui Y."/>
            <person name="Liang J."/>
            <person name="Zhou Z."/>
            <person name="Hou R."/>
            <person name="Li X."/>
            <person name="Liu Y."/>
            <person name="Li H."/>
            <person name="Ning X."/>
            <person name="Lin Y."/>
            <person name="Zhao L."/>
            <person name="Xing Q."/>
            <person name="Dou J."/>
            <person name="Li Y."/>
            <person name="Mao J."/>
            <person name="Guo H."/>
            <person name="Dou H."/>
            <person name="Li T."/>
            <person name="Mu C."/>
            <person name="Jiang W."/>
            <person name="Fu Q."/>
            <person name="Fu X."/>
            <person name="Miao Y."/>
            <person name="Liu J."/>
            <person name="Yu Q."/>
            <person name="Li R."/>
            <person name="Liao H."/>
            <person name="Li X."/>
            <person name="Kong Y."/>
            <person name="Jiang Z."/>
            <person name="Chourrout D."/>
            <person name="Li R."/>
            <person name="Bao Z."/>
        </authorList>
    </citation>
    <scope>NUCLEOTIDE SEQUENCE [LARGE SCALE GENOMIC DNA]</scope>
    <source>
        <strain evidence="7 8">PY_sf001</strain>
    </source>
</reference>
<dbReference type="Pfam" id="PF00743">
    <property type="entry name" value="FMO-like"/>
    <property type="match status" value="1"/>
</dbReference>
<keyword evidence="5 6" id="KW-0560">Oxidoreductase</keyword>
<accession>A0A210QMG7</accession>
<dbReference type="EC" id="1.-.-.-" evidence="6"/>
<evidence type="ECO:0000256" key="3">
    <source>
        <dbReference type="ARBA" id="ARBA00022827"/>
    </source>
</evidence>